<dbReference type="AlphaFoldDB" id="A0AAV1X1K1"/>
<dbReference type="PANTHER" id="PTHR45496">
    <property type="entry name" value="CHAPERONE DNAJ-DOMAIN SUPERFAMILY PROTEIN"/>
    <property type="match status" value="1"/>
</dbReference>
<evidence type="ECO:0000313" key="2">
    <source>
        <dbReference type="EMBL" id="CAL0315564.1"/>
    </source>
</evidence>
<dbReference type="Proteomes" id="UP001497480">
    <property type="component" value="Unassembled WGS sequence"/>
</dbReference>
<gene>
    <name evidence="2" type="ORF">LLUT_LOCUS16624</name>
</gene>
<evidence type="ECO:0000259" key="1">
    <source>
        <dbReference type="PROSITE" id="PS50076"/>
    </source>
</evidence>
<evidence type="ECO:0000313" key="3">
    <source>
        <dbReference type="Proteomes" id="UP001497480"/>
    </source>
</evidence>
<accession>A0AAV1X1K1</accession>
<feature type="domain" description="J" evidence="1">
    <location>
        <begin position="67"/>
        <end position="132"/>
    </location>
</feature>
<dbReference type="InterPro" id="IPR001623">
    <property type="entry name" value="DnaJ_domain"/>
</dbReference>
<dbReference type="PROSITE" id="PS50076">
    <property type="entry name" value="DNAJ_2"/>
    <property type="match status" value="1"/>
</dbReference>
<protein>
    <recommendedName>
        <fullName evidence="1">J domain-containing protein</fullName>
    </recommendedName>
</protein>
<dbReference type="PROSITE" id="PS00636">
    <property type="entry name" value="DNAJ_1"/>
    <property type="match status" value="1"/>
</dbReference>
<dbReference type="SUPFAM" id="SSF46565">
    <property type="entry name" value="Chaperone J-domain"/>
    <property type="match status" value="1"/>
</dbReference>
<dbReference type="InterPro" id="IPR053052">
    <property type="entry name" value="Imprinting_Balance_Reg"/>
</dbReference>
<dbReference type="InterPro" id="IPR036869">
    <property type="entry name" value="J_dom_sf"/>
</dbReference>
<dbReference type="InterPro" id="IPR018253">
    <property type="entry name" value="DnaJ_domain_CS"/>
</dbReference>
<dbReference type="CDD" id="cd06257">
    <property type="entry name" value="DnaJ"/>
    <property type="match status" value="1"/>
</dbReference>
<comment type="caution">
    <text evidence="2">The sequence shown here is derived from an EMBL/GenBank/DDBJ whole genome shotgun (WGS) entry which is preliminary data.</text>
</comment>
<dbReference type="EMBL" id="CAXHTB010000011">
    <property type="protein sequence ID" value="CAL0315564.1"/>
    <property type="molecule type" value="Genomic_DNA"/>
</dbReference>
<sequence>MEHLKKAESESMLGVAEKLLQTRDLQGSRKFAILAQEFDPLLEGPDRILAIIDVLLASEEQVKDHHDWYAILGVDHRSNDIEAMKRQYHRLALLVHPDKSRFPFAKEAFNLIVEAWNVLSDSVKKSEFDSDYLSCFISVNLSVPRKARPEKLPVHRRGYSSMPGSSVQHNTTPGFNFDQLNNNVSEKVTMEENLWEKNETFWTPCPYCYYLYEYPRVYEDCSLQCQNCERFFHGVELASLPPLVPGKDAYYFNWGFFPTSFIYKGNDSKKKEKEVVPPQQNQPCQPQ</sequence>
<organism evidence="2 3">
    <name type="scientific">Lupinus luteus</name>
    <name type="common">European yellow lupine</name>
    <dbReference type="NCBI Taxonomy" id="3873"/>
    <lineage>
        <taxon>Eukaryota</taxon>
        <taxon>Viridiplantae</taxon>
        <taxon>Streptophyta</taxon>
        <taxon>Embryophyta</taxon>
        <taxon>Tracheophyta</taxon>
        <taxon>Spermatophyta</taxon>
        <taxon>Magnoliopsida</taxon>
        <taxon>eudicotyledons</taxon>
        <taxon>Gunneridae</taxon>
        <taxon>Pentapetalae</taxon>
        <taxon>rosids</taxon>
        <taxon>fabids</taxon>
        <taxon>Fabales</taxon>
        <taxon>Fabaceae</taxon>
        <taxon>Papilionoideae</taxon>
        <taxon>50 kb inversion clade</taxon>
        <taxon>genistoids sensu lato</taxon>
        <taxon>core genistoids</taxon>
        <taxon>Genisteae</taxon>
        <taxon>Lupinus</taxon>
    </lineage>
</organism>
<dbReference type="PRINTS" id="PR00625">
    <property type="entry name" value="JDOMAIN"/>
</dbReference>
<dbReference type="SMART" id="SM00271">
    <property type="entry name" value="DnaJ"/>
    <property type="match status" value="1"/>
</dbReference>
<dbReference type="Pfam" id="PF00226">
    <property type="entry name" value="DnaJ"/>
    <property type="match status" value="1"/>
</dbReference>
<proteinExistence type="predicted"/>
<name>A0AAV1X1K1_LUPLU</name>
<dbReference type="PANTHER" id="PTHR45496:SF1">
    <property type="entry name" value="CHAPERONE DNAJ-DOMAIN SUPERFAMILY PROTEIN"/>
    <property type="match status" value="1"/>
</dbReference>
<dbReference type="Gene3D" id="1.10.287.110">
    <property type="entry name" value="DnaJ domain"/>
    <property type="match status" value="1"/>
</dbReference>
<reference evidence="2 3" key="1">
    <citation type="submission" date="2024-03" db="EMBL/GenBank/DDBJ databases">
        <authorList>
            <person name="Martinez-Hernandez J."/>
        </authorList>
    </citation>
    <scope>NUCLEOTIDE SEQUENCE [LARGE SCALE GENOMIC DNA]</scope>
</reference>
<keyword evidence="3" id="KW-1185">Reference proteome</keyword>